<reference evidence="6" key="1">
    <citation type="submission" date="2016-11" db="EMBL/GenBank/DDBJ databases">
        <authorList>
            <person name="Varghese N."/>
            <person name="Submissions S."/>
        </authorList>
    </citation>
    <scope>NUCLEOTIDE SEQUENCE [LARGE SCALE GENOMIC DNA]</scope>
    <source>
        <strain evidence="6">CGMCC 1.8995</strain>
    </source>
</reference>
<evidence type="ECO:0000256" key="4">
    <source>
        <dbReference type="SAM" id="SignalP"/>
    </source>
</evidence>
<feature type="coiled-coil region" evidence="3">
    <location>
        <begin position="81"/>
        <end position="119"/>
    </location>
</feature>
<dbReference type="OrthoDB" id="5767138at2"/>
<dbReference type="GO" id="GO:0050821">
    <property type="term" value="P:protein stabilization"/>
    <property type="evidence" value="ECO:0007669"/>
    <property type="project" value="TreeGrafter"/>
</dbReference>
<dbReference type="SUPFAM" id="SSF111384">
    <property type="entry name" value="OmpH-like"/>
    <property type="match status" value="1"/>
</dbReference>
<name>A0A1M5GU74_9ALTE</name>
<comment type="similarity">
    <text evidence="2">Belongs to the skp family.</text>
</comment>
<dbReference type="InterPro" id="IPR005632">
    <property type="entry name" value="Chaperone_Skp"/>
</dbReference>
<evidence type="ECO:0000313" key="5">
    <source>
        <dbReference type="EMBL" id="SHG07247.1"/>
    </source>
</evidence>
<dbReference type="Gene3D" id="3.30.910.20">
    <property type="entry name" value="Skp domain"/>
    <property type="match status" value="2"/>
</dbReference>
<dbReference type="AlphaFoldDB" id="A0A1M5GU74"/>
<dbReference type="GO" id="GO:0051082">
    <property type="term" value="F:unfolded protein binding"/>
    <property type="evidence" value="ECO:0007669"/>
    <property type="project" value="InterPro"/>
</dbReference>
<gene>
    <name evidence="5" type="ORF">SAMN05216361_1174</name>
</gene>
<dbReference type="SMART" id="SM00935">
    <property type="entry name" value="OmpH"/>
    <property type="match status" value="1"/>
</dbReference>
<accession>A0A1M5GU74</accession>
<keyword evidence="3" id="KW-0175">Coiled coil</keyword>
<dbReference type="STRING" id="634436.SAMN05216361_1174"/>
<dbReference type="PIRSF" id="PIRSF002094">
    <property type="entry name" value="OMP26_Skp"/>
    <property type="match status" value="1"/>
</dbReference>
<dbReference type="GO" id="GO:0005829">
    <property type="term" value="C:cytosol"/>
    <property type="evidence" value="ECO:0007669"/>
    <property type="project" value="TreeGrafter"/>
</dbReference>
<dbReference type="Proteomes" id="UP000184520">
    <property type="component" value="Unassembled WGS sequence"/>
</dbReference>
<evidence type="ECO:0000313" key="6">
    <source>
        <dbReference type="Proteomes" id="UP000184520"/>
    </source>
</evidence>
<dbReference type="InterPro" id="IPR024930">
    <property type="entry name" value="Skp_dom_sf"/>
</dbReference>
<dbReference type="PANTHER" id="PTHR35089:SF1">
    <property type="entry name" value="CHAPERONE PROTEIN SKP"/>
    <property type="match status" value="1"/>
</dbReference>
<sequence length="171" mass="19255">MKKLAKYAIASAMLGSAMFSTAAMAEQKIGVVNVQEIFQSLPQAAEIQNAIQMEFKEQVDEVNLLQRDGQLYTEKLQRDAATMSAQEKKELEEKILSVREQLSQKVQPLQQNIQRRQNEERNKLLALIKQAIDAVAAKEGYDIVLDAPAIVYVDESNDLSQQVFDQVSKIN</sequence>
<dbReference type="EMBL" id="FQWD01000002">
    <property type="protein sequence ID" value="SHG07247.1"/>
    <property type="molecule type" value="Genomic_DNA"/>
</dbReference>
<keyword evidence="6" id="KW-1185">Reference proteome</keyword>
<evidence type="ECO:0000256" key="2">
    <source>
        <dbReference type="PIRNR" id="PIRNR002094"/>
    </source>
</evidence>
<dbReference type="PANTHER" id="PTHR35089">
    <property type="entry name" value="CHAPERONE PROTEIN SKP"/>
    <property type="match status" value="1"/>
</dbReference>
<dbReference type="RefSeq" id="WP_084526243.1">
    <property type="nucleotide sequence ID" value="NZ_FQWD01000002.1"/>
</dbReference>
<dbReference type="Pfam" id="PF03938">
    <property type="entry name" value="OmpH"/>
    <property type="match status" value="1"/>
</dbReference>
<evidence type="ECO:0000256" key="1">
    <source>
        <dbReference type="ARBA" id="ARBA00022729"/>
    </source>
</evidence>
<evidence type="ECO:0000256" key="3">
    <source>
        <dbReference type="SAM" id="Coils"/>
    </source>
</evidence>
<feature type="signal peptide" evidence="4">
    <location>
        <begin position="1"/>
        <end position="25"/>
    </location>
</feature>
<feature type="chain" id="PRO_5013359217" evidence="4">
    <location>
        <begin position="26"/>
        <end position="171"/>
    </location>
</feature>
<keyword evidence="1 4" id="KW-0732">Signal</keyword>
<protein>
    <submittedName>
        <fullName evidence="5">Outer membrane protein</fullName>
    </submittedName>
</protein>
<proteinExistence type="inferred from homology"/>
<organism evidence="5 6">
    <name type="scientific">Marisediminitalea aggregata</name>
    <dbReference type="NCBI Taxonomy" id="634436"/>
    <lineage>
        <taxon>Bacteria</taxon>
        <taxon>Pseudomonadati</taxon>
        <taxon>Pseudomonadota</taxon>
        <taxon>Gammaproteobacteria</taxon>
        <taxon>Alteromonadales</taxon>
        <taxon>Alteromonadaceae</taxon>
        <taxon>Marisediminitalea</taxon>
    </lineage>
</organism>